<reference evidence="2" key="1">
    <citation type="submission" date="2015-11" db="EMBL/GenBank/DDBJ databases">
        <title>De novo transcriptome assembly of four potential Pierce s Disease insect vectors from Arizona vineyards.</title>
        <authorList>
            <person name="Tassone E.E."/>
        </authorList>
    </citation>
    <scope>NUCLEOTIDE SEQUENCE</scope>
</reference>
<protein>
    <submittedName>
        <fullName evidence="2">Uncharacterized protein</fullName>
    </submittedName>
</protein>
<gene>
    <name evidence="2" type="ORF">g.34810</name>
</gene>
<feature type="compositionally biased region" description="Polar residues" evidence="1">
    <location>
        <begin position="151"/>
        <end position="160"/>
    </location>
</feature>
<feature type="region of interest" description="Disordered" evidence="1">
    <location>
        <begin position="123"/>
        <end position="160"/>
    </location>
</feature>
<proteinExistence type="predicted"/>
<dbReference type="EMBL" id="GECU01001268">
    <property type="protein sequence ID" value="JAT06439.1"/>
    <property type="molecule type" value="Transcribed_RNA"/>
</dbReference>
<evidence type="ECO:0000256" key="1">
    <source>
        <dbReference type="SAM" id="MobiDB-lite"/>
    </source>
</evidence>
<evidence type="ECO:0000313" key="2">
    <source>
        <dbReference type="EMBL" id="JAT06439.1"/>
    </source>
</evidence>
<accession>A0A1B6K4S5</accession>
<organism evidence="2">
    <name type="scientific">Homalodisca liturata</name>
    <dbReference type="NCBI Taxonomy" id="320908"/>
    <lineage>
        <taxon>Eukaryota</taxon>
        <taxon>Metazoa</taxon>
        <taxon>Ecdysozoa</taxon>
        <taxon>Arthropoda</taxon>
        <taxon>Hexapoda</taxon>
        <taxon>Insecta</taxon>
        <taxon>Pterygota</taxon>
        <taxon>Neoptera</taxon>
        <taxon>Paraneoptera</taxon>
        <taxon>Hemiptera</taxon>
        <taxon>Auchenorrhyncha</taxon>
        <taxon>Membracoidea</taxon>
        <taxon>Cicadellidae</taxon>
        <taxon>Cicadellinae</taxon>
        <taxon>Proconiini</taxon>
        <taxon>Homalodisca</taxon>
    </lineage>
</organism>
<name>A0A1B6K4S5_9HEMI</name>
<dbReference type="AlphaFoldDB" id="A0A1B6K4S5"/>
<feature type="non-terminal residue" evidence="2">
    <location>
        <position position="160"/>
    </location>
</feature>
<sequence length="160" mass="17792">MDKLQFLDLTDLNPGEEEHLANLLYNVDYSEVVELPPETPPSWAHHPVPYQPEPVNVQEQVEGEPQIDYTASSHMIPQSIQYTQMIPAQSVYVSNVTANVNVHGVGFVPAQTIGYPAPVSYISPVDTARKPRPSKTPTKRSPEVRRGLESPQANFSPTFN</sequence>